<comment type="caution">
    <text evidence="7">The sequence shown here is derived from an EMBL/GenBank/DDBJ whole genome shotgun (WGS) entry which is preliminary data.</text>
</comment>
<dbReference type="Proteomes" id="UP001138802">
    <property type="component" value="Unassembled WGS sequence"/>
</dbReference>
<name>A0A9X0WGX3_9GAMM</name>
<evidence type="ECO:0000313" key="7">
    <source>
        <dbReference type="EMBL" id="MBK1644504.1"/>
    </source>
</evidence>
<protein>
    <recommendedName>
        <fullName evidence="6">Exodeoxyribonuclease 7 small subunit</fullName>
        <ecNumber evidence="6">3.1.11.6</ecNumber>
    </recommendedName>
    <alternativeName>
        <fullName evidence="6">Exodeoxyribonuclease VII small subunit</fullName>
        <shortName evidence="6">Exonuclease VII small subunit</shortName>
    </alternativeName>
</protein>
<dbReference type="Pfam" id="PF02609">
    <property type="entry name" value="Exonuc_VII_S"/>
    <property type="match status" value="1"/>
</dbReference>
<dbReference type="AlphaFoldDB" id="A0A9X0WGX3"/>
<dbReference type="EMBL" id="NRSD01000005">
    <property type="protein sequence ID" value="MBK1644504.1"/>
    <property type="molecule type" value="Genomic_DNA"/>
</dbReference>
<dbReference type="GO" id="GO:0005829">
    <property type="term" value="C:cytosol"/>
    <property type="evidence" value="ECO:0007669"/>
    <property type="project" value="TreeGrafter"/>
</dbReference>
<dbReference type="PANTHER" id="PTHR34137:SF1">
    <property type="entry name" value="EXODEOXYRIBONUCLEASE 7 SMALL SUBUNIT"/>
    <property type="match status" value="1"/>
</dbReference>
<evidence type="ECO:0000256" key="3">
    <source>
        <dbReference type="ARBA" id="ARBA00022722"/>
    </source>
</evidence>
<comment type="similarity">
    <text evidence="1 6">Belongs to the XseB family.</text>
</comment>
<evidence type="ECO:0000256" key="6">
    <source>
        <dbReference type="HAMAP-Rule" id="MF_00337"/>
    </source>
</evidence>
<dbReference type="NCBIfam" id="TIGR01280">
    <property type="entry name" value="xseB"/>
    <property type="match status" value="1"/>
</dbReference>
<keyword evidence="5 6" id="KW-0269">Exonuclease</keyword>
<comment type="subcellular location">
    <subcellularLocation>
        <location evidence="6">Cytoplasm</location>
    </subcellularLocation>
</comment>
<dbReference type="PANTHER" id="PTHR34137">
    <property type="entry name" value="EXODEOXYRIBONUCLEASE 7 SMALL SUBUNIT"/>
    <property type="match status" value="1"/>
</dbReference>
<dbReference type="InterPro" id="IPR037004">
    <property type="entry name" value="Exonuc_VII_ssu_sf"/>
</dbReference>
<dbReference type="GO" id="GO:0006308">
    <property type="term" value="P:DNA catabolic process"/>
    <property type="evidence" value="ECO:0007669"/>
    <property type="project" value="UniProtKB-UniRule"/>
</dbReference>
<comment type="function">
    <text evidence="6">Bidirectionally degrades single-stranded DNA into large acid-insoluble oligonucleotides, which are then degraded further into small acid-soluble oligonucleotides.</text>
</comment>
<organism evidence="7 8">
    <name type="scientific">Thiocapsa imhoffii</name>
    <dbReference type="NCBI Taxonomy" id="382777"/>
    <lineage>
        <taxon>Bacteria</taxon>
        <taxon>Pseudomonadati</taxon>
        <taxon>Pseudomonadota</taxon>
        <taxon>Gammaproteobacteria</taxon>
        <taxon>Chromatiales</taxon>
        <taxon>Chromatiaceae</taxon>
        <taxon>Thiocapsa</taxon>
    </lineage>
</organism>
<keyword evidence="8" id="KW-1185">Reference proteome</keyword>
<evidence type="ECO:0000256" key="2">
    <source>
        <dbReference type="ARBA" id="ARBA00022490"/>
    </source>
</evidence>
<evidence type="ECO:0000256" key="4">
    <source>
        <dbReference type="ARBA" id="ARBA00022801"/>
    </source>
</evidence>
<evidence type="ECO:0000256" key="1">
    <source>
        <dbReference type="ARBA" id="ARBA00009998"/>
    </source>
</evidence>
<accession>A0A9X0WGX3</accession>
<keyword evidence="2 6" id="KW-0963">Cytoplasm</keyword>
<comment type="catalytic activity">
    <reaction evidence="6">
        <text>Exonucleolytic cleavage in either 5'- to 3'- or 3'- to 5'-direction to yield nucleoside 5'-phosphates.</text>
        <dbReference type="EC" id="3.1.11.6"/>
    </reaction>
</comment>
<evidence type="ECO:0000313" key="8">
    <source>
        <dbReference type="Proteomes" id="UP001138802"/>
    </source>
</evidence>
<dbReference type="HAMAP" id="MF_00337">
    <property type="entry name" value="Exonuc_7_S"/>
    <property type="match status" value="1"/>
</dbReference>
<dbReference type="GO" id="GO:0008855">
    <property type="term" value="F:exodeoxyribonuclease VII activity"/>
    <property type="evidence" value="ECO:0007669"/>
    <property type="project" value="UniProtKB-UniRule"/>
</dbReference>
<gene>
    <name evidence="6" type="primary">xseB</name>
    <name evidence="7" type="ORF">CKO25_07515</name>
</gene>
<dbReference type="SUPFAM" id="SSF116842">
    <property type="entry name" value="XseB-like"/>
    <property type="match status" value="1"/>
</dbReference>
<dbReference type="PIRSF" id="PIRSF006488">
    <property type="entry name" value="Exonuc_VII_S"/>
    <property type="match status" value="1"/>
</dbReference>
<dbReference type="EC" id="3.1.11.6" evidence="6"/>
<dbReference type="Gene3D" id="1.10.287.1040">
    <property type="entry name" value="Exonuclease VII, small subunit"/>
    <property type="match status" value="1"/>
</dbReference>
<proteinExistence type="inferred from homology"/>
<keyword evidence="4 6" id="KW-0378">Hydrolase</keyword>
<dbReference type="NCBIfam" id="NF002140">
    <property type="entry name" value="PRK00977.1-4"/>
    <property type="match status" value="1"/>
</dbReference>
<evidence type="ECO:0000256" key="5">
    <source>
        <dbReference type="ARBA" id="ARBA00022839"/>
    </source>
</evidence>
<dbReference type="InterPro" id="IPR003761">
    <property type="entry name" value="Exonuc_VII_S"/>
</dbReference>
<dbReference type="RefSeq" id="WP_200387289.1">
    <property type="nucleotide sequence ID" value="NZ_NRSD01000005.1"/>
</dbReference>
<comment type="subunit">
    <text evidence="6">Heterooligomer composed of large and small subunits.</text>
</comment>
<reference evidence="7 8" key="1">
    <citation type="journal article" date="2020" name="Microorganisms">
        <title>Osmotic Adaptation and Compatible Solute Biosynthesis of Phototrophic Bacteria as Revealed from Genome Analyses.</title>
        <authorList>
            <person name="Imhoff J.F."/>
            <person name="Rahn T."/>
            <person name="Kunzel S."/>
            <person name="Keller A."/>
            <person name="Neulinger S.C."/>
        </authorList>
    </citation>
    <scope>NUCLEOTIDE SEQUENCE [LARGE SCALE GENOMIC DNA]</scope>
    <source>
        <strain evidence="7 8">DSM 21303</strain>
    </source>
</reference>
<dbReference type="GO" id="GO:0009318">
    <property type="term" value="C:exodeoxyribonuclease VII complex"/>
    <property type="evidence" value="ECO:0007669"/>
    <property type="project" value="UniProtKB-UniRule"/>
</dbReference>
<keyword evidence="3 6" id="KW-0540">Nuclease</keyword>
<sequence length="80" mass="8835">MKKSTAPAPPPFEHALSELEAIVDALERGEMSLEESLNAFERGIGLTRSCQQALDAAEQRVRLLSDTRVDAEPEPFQSHD</sequence>